<dbReference type="KEGG" id="scac:106086959"/>
<dbReference type="Proteomes" id="UP000095300">
    <property type="component" value="Unassembled WGS sequence"/>
</dbReference>
<keyword evidence="6" id="KW-0378">Hydrolase</keyword>
<dbReference type="VEuPathDB" id="VectorBase:SCAU007486"/>
<evidence type="ECO:0000256" key="3">
    <source>
        <dbReference type="ARBA" id="ARBA00007357"/>
    </source>
</evidence>
<comment type="subcellular location">
    <subcellularLocation>
        <location evidence="2">Cell membrane</location>
        <topology evidence="2">Single-pass type II membrane protein</topology>
    </subcellularLocation>
</comment>
<comment type="cofactor">
    <cofactor evidence="1">
        <name>Zn(2+)</name>
        <dbReference type="ChEBI" id="CHEBI:29105"/>
    </cofactor>
</comment>
<dbReference type="GO" id="GO:0046872">
    <property type="term" value="F:metal ion binding"/>
    <property type="evidence" value="ECO:0007669"/>
    <property type="project" value="UniProtKB-KW"/>
</dbReference>
<dbReference type="SUPFAM" id="SSF55486">
    <property type="entry name" value="Metalloproteases ('zincins'), catalytic domain"/>
    <property type="match status" value="1"/>
</dbReference>
<keyword evidence="9" id="KW-0732">Signal</keyword>
<evidence type="ECO:0000313" key="13">
    <source>
        <dbReference type="Proteomes" id="UP000095300"/>
    </source>
</evidence>
<feature type="signal peptide" evidence="9">
    <location>
        <begin position="1"/>
        <end position="22"/>
    </location>
</feature>
<dbReference type="GO" id="GO:0016485">
    <property type="term" value="P:protein processing"/>
    <property type="evidence" value="ECO:0007669"/>
    <property type="project" value="TreeGrafter"/>
</dbReference>
<feature type="domain" description="Peptidase M13 C-terminal" evidence="10">
    <location>
        <begin position="488"/>
        <end position="662"/>
    </location>
</feature>
<dbReference type="InterPro" id="IPR000718">
    <property type="entry name" value="Peptidase_M13"/>
</dbReference>
<gene>
    <name evidence="12" type="primary">106086959</name>
</gene>
<dbReference type="GO" id="GO:0005886">
    <property type="term" value="C:plasma membrane"/>
    <property type="evidence" value="ECO:0007669"/>
    <property type="project" value="UniProtKB-SubCell"/>
</dbReference>
<keyword evidence="13" id="KW-1185">Reference proteome</keyword>
<dbReference type="PROSITE" id="PS51885">
    <property type="entry name" value="NEPRILYSIN"/>
    <property type="match status" value="1"/>
</dbReference>
<keyword evidence="4" id="KW-0645">Protease</keyword>
<dbReference type="Pfam" id="PF05649">
    <property type="entry name" value="Peptidase_M13_N"/>
    <property type="match status" value="1"/>
</dbReference>
<evidence type="ECO:0000256" key="8">
    <source>
        <dbReference type="ARBA" id="ARBA00023049"/>
    </source>
</evidence>
<accession>A0A1I8PEW3</accession>
<dbReference type="EnsemblMetazoa" id="SCAU007486-RA">
    <property type="protein sequence ID" value="SCAU007486-PA"/>
    <property type="gene ID" value="SCAU007486"/>
</dbReference>
<evidence type="ECO:0000259" key="11">
    <source>
        <dbReference type="Pfam" id="PF05649"/>
    </source>
</evidence>
<evidence type="ECO:0000256" key="9">
    <source>
        <dbReference type="SAM" id="SignalP"/>
    </source>
</evidence>
<dbReference type="PANTHER" id="PTHR11733:SF167">
    <property type="entry name" value="FI17812P1-RELATED"/>
    <property type="match status" value="1"/>
</dbReference>
<dbReference type="Gene3D" id="3.40.390.10">
    <property type="entry name" value="Collagenase (Catalytic Domain)"/>
    <property type="match status" value="1"/>
</dbReference>
<feature type="chain" id="PRO_5009326506" description="Peptidase M13 N-terminal domain-containing protein" evidence="9">
    <location>
        <begin position="23"/>
        <end position="670"/>
    </location>
</feature>
<reference evidence="12" key="1">
    <citation type="submission" date="2020-05" db="UniProtKB">
        <authorList>
            <consortium name="EnsemblMetazoa"/>
        </authorList>
    </citation>
    <scope>IDENTIFICATION</scope>
    <source>
        <strain evidence="12">USDA</strain>
    </source>
</reference>
<dbReference type="PRINTS" id="PR00786">
    <property type="entry name" value="NEPRILYSIN"/>
</dbReference>
<evidence type="ECO:0000259" key="10">
    <source>
        <dbReference type="Pfam" id="PF01431"/>
    </source>
</evidence>
<evidence type="ECO:0008006" key="14">
    <source>
        <dbReference type="Google" id="ProtNLM"/>
    </source>
</evidence>
<dbReference type="Pfam" id="PF01431">
    <property type="entry name" value="Peptidase_M13"/>
    <property type="match status" value="1"/>
</dbReference>
<dbReference type="GO" id="GO:0004222">
    <property type="term" value="F:metalloendopeptidase activity"/>
    <property type="evidence" value="ECO:0007669"/>
    <property type="project" value="InterPro"/>
</dbReference>
<evidence type="ECO:0000313" key="12">
    <source>
        <dbReference type="EnsemblMetazoa" id="SCAU007486-PA"/>
    </source>
</evidence>
<feature type="domain" description="Peptidase M13 N-terminal" evidence="11">
    <location>
        <begin position="51"/>
        <end position="409"/>
    </location>
</feature>
<dbReference type="AlphaFoldDB" id="A0A1I8PEW3"/>
<keyword evidence="8" id="KW-0482">Metalloprotease</keyword>
<dbReference type="InterPro" id="IPR008753">
    <property type="entry name" value="Peptidase_M13_N"/>
</dbReference>
<dbReference type="InterPro" id="IPR024079">
    <property type="entry name" value="MetalloPept_cat_dom_sf"/>
</dbReference>
<dbReference type="InterPro" id="IPR018497">
    <property type="entry name" value="Peptidase_M13_C"/>
</dbReference>
<evidence type="ECO:0000256" key="1">
    <source>
        <dbReference type="ARBA" id="ARBA00001947"/>
    </source>
</evidence>
<dbReference type="InterPro" id="IPR042089">
    <property type="entry name" value="Peptidase_M13_dom_2"/>
</dbReference>
<dbReference type="PANTHER" id="PTHR11733">
    <property type="entry name" value="ZINC METALLOPROTEASE FAMILY M13 NEPRILYSIN-RELATED"/>
    <property type="match status" value="1"/>
</dbReference>
<name>A0A1I8PEW3_STOCA</name>
<proteinExistence type="inferred from homology"/>
<organism evidence="12 13">
    <name type="scientific">Stomoxys calcitrans</name>
    <name type="common">Stable fly</name>
    <name type="synonym">Conops calcitrans</name>
    <dbReference type="NCBI Taxonomy" id="35570"/>
    <lineage>
        <taxon>Eukaryota</taxon>
        <taxon>Metazoa</taxon>
        <taxon>Ecdysozoa</taxon>
        <taxon>Arthropoda</taxon>
        <taxon>Hexapoda</taxon>
        <taxon>Insecta</taxon>
        <taxon>Pterygota</taxon>
        <taxon>Neoptera</taxon>
        <taxon>Endopterygota</taxon>
        <taxon>Diptera</taxon>
        <taxon>Brachycera</taxon>
        <taxon>Muscomorpha</taxon>
        <taxon>Muscoidea</taxon>
        <taxon>Muscidae</taxon>
        <taxon>Stomoxys</taxon>
    </lineage>
</organism>
<dbReference type="OrthoDB" id="7842934at2759"/>
<evidence type="ECO:0000256" key="5">
    <source>
        <dbReference type="ARBA" id="ARBA00022723"/>
    </source>
</evidence>
<keyword evidence="5" id="KW-0479">Metal-binding</keyword>
<keyword evidence="7" id="KW-0862">Zinc</keyword>
<dbReference type="Gene3D" id="1.10.1380.10">
    <property type="entry name" value="Neutral endopeptidase , domain2"/>
    <property type="match status" value="1"/>
</dbReference>
<evidence type="ECO:0000256" key="4">
    <source>
        <dbReference type="ARBA" id="ARBA00022670"/>
    </source>
</evidence>
<sequence>MGKALVQIFLLLGTLCFTLVQGEATNATSLTVEQKKLQYMESSMDLDQPVCTNFYKYACKKWSFFIASEALDVLETNVETQMENIIEVFPTLMYPEFLKSIHNHYQSCKSRDEFDVLDYLKWMNEHTDIKWPLVKQKEPPGMGGEEKVEESTPLDWIELLALTRTYGLNDIFIYETVVQRQEDPNKLIVVIKRPPLHKIGDLKHQIYDPKGHLQHMDLESFRNFQIDLLNLTVHFVERVEKASFEVIMDSTGRPSDTKPLLVKVNELQMPWLVKYLETLLNRRPLDAGMEIYINSVEYLQSVYSLMNARGNRFMNEYIQLRFFIYLQEKFFTRSFKCVQYIRESFPLVMQWAYEKNNLQLKWQIPRVEKIYENLKAEFRQSLQTNSYNFSEYVQQYLLDKLDGLTLMVGQMNVLELQRYYTNMSLVANKYYGNHLQIANFHFKRLHEALGHEQLTSSSPEMWHLQQFVDYGQRLEKTLSLAHLPKLYPRLNVIYLPLTVLQPPYYEDGLSDEFIYGSLGFWLAHEIVKSFDQHHLVYDAKGKVNTQMLQQIQTNRKYKKSLWELRHNFPHYDLEDKINDLGGLKLAYNAFSKLKLAHHLNRSFTLNNSSFTSDQLFFLNYAQNFCSTLCGFSDLGGLFYNCCDRVNLQVQRLKEFDKAFNCQGYSTEPIW</sequence>
<evidence type="ECO:0000256" key="2">
    <source>
        <dbReference type="ARBA" id="ARBA00004401"/>
    </source>
</evidence>
<protein>
    <recommendedName>
        <fullName evidence="14">Peptidase M13 N-terminal domain-containing protein</fullName>
    </recommendedName>
</protein>
<evidence type="ECO:0000256" key="7">
    <source>
        <dbReference type="ARBA" id="ARBA00022833"/>
    </source>
</evidence>
<comment type="similarity">
    <text evidence="3">Belongs to the peptidase M13 family.</text>
</comment>
<evidence type="ECO:0000256" key="6">
    <source>
        <dbReference type="ARBA" id="ARBA00022801"/>
    </source>
</evidence>